<dbReference type="GO" id="GO:0016491">
    <property type="term" value="F:oxidoreductase activity"/>
    <property type="evidence" value="ECO:0007669"/>
    <property type="project" value="TreeGrafter"/>
</dbReference>
<dbReference type="SUPFAM" id="SSF51735">
    <property type="entry name" value="NAD(P)-binding Rossmann-fold domains"/>
    <property type="match status" value="1"/>
</dbReference>
<proteinExistence type="predicted"/>
<dbReference type="EnsemblProtists" id="EOD21322">
    <property type="protein sequence ID" value="EOD21322"/>
    <property type="gene ID" value="EMIHUDRAFT_241371"/>
</dbReference>
<reference evidence="2" key="2">
    <citation type="submission" date="2024-10" db="UniProtKB">
        <authorList>
            <consortium name="EnsemblProtists"/>
        </authorList>
    </citation>
    <scope>IDENTIFICATION</scope>
</reference>
<dbReference type="AlphaFoldDB" id="A0A0D3JCT7"/>
<dbReference type="Gene3D" id="3.40.50.720">
    <property type="entry name" value="NAD(P)-binding Rossmann-like Domain"/>
    <property type="match status" value="1"/>
</dbReference>
<evidence type="ECO:0000313" key="3">
    <source>
        <dbReference type="Proteomes" id="UP000013827"/>
    </source>
</evidence>
<dbReference type="PaxDb" id="2903-EOD21322"/>
<feature type="domain" description="3-hydroxyacyl-CoA dehydrogenase NAD binding" evidence="1">
    <location>
        <begin position="102"/>
        <end position="233"/>
    </location>
</feature>
<dbReference type="GO" id="GO:0070403">
    <property type="term" value="F:NAD+ binding"/>
    <property type="evidence" value="ECO:0007669"/>
    <property type="project" value="InterPro"/>
</dbReference>
<dbReference type="PANTHER" id="PTHR48075:SF5">
    <property type="entry name" value="3-HYDROXYBUTYRYL-COA DEHYDROGENASE"/>
    <property type="match status" value="1"/>
</dbReference>
<dbReference type="HOGENOM" id="CLU_1095953_0_0_1"/>
<sequence>MHRSATLVQRRSLASLPLTWLPQTKKVGIVGGGPLGEALAFQCALAGFDTSVMDLSMIALERMADVHRALSDQFTTDMSQGTPSVPAWGPLMPKVSWSDQSSWDRLTSKTAARKIADKALSRLTYSTDAAVAMENVHLVVESLPEDLDLKISVFTKLHQAADASTIFTTAATTLLPSQLAEASGRPPLFCALHFSEDIFTSTVSAVIPHSSTDPLVVAKTRAFADSIHITPLTLGPCFGSAQGGPYAVRKEANA</sequence>
<reference evidence="3" key="1">
    <citation type="journal article" date="2013" name="Nature">
        <title>Pan genome of the phytoplankton Emiliania underpins its global distribution.</title>
        <authorList>
            <person name="Read B.A."/>
            <person name="Kegel J."/>
            <person name="Klute M.J."/>
            <person name="Kuo A."/>
            <person name="Lefebvre S.C."/>
            <person name="Maumus F."/>
            <person name="Mayer C."/>
            <person name="Miller J."/>
            <person name="Monier A."/>
            <person name="Salamov A."/>
            <person name="Young J."/>
            <person name="Aguilar M."/>
            <person name="Claverie J.M."/>
            <person name="Frickenhaus S."/>
            <person name="Gonzalez K."/>
            <person name="Herman E.K."/>
            <person name="Lin Y.C."/>
            <person name="Napier J."/>
            <person name="Ogata H."/>
            <person name="Sarno A.F."/>
            <person name="Shmutz J."/>
            <person name="Schroeder D."/>
            <person name="de Vargas C."/>
            <person name="Verret F."/>
            <person name="von Dassow P."/>
            <person name="Valentin K."/>
            <person name="Van de Peer Y."/>
            <person name="Wheeler G."/>
            <person name="Dacks J.B."/>
            <person name="Delwiche C.F."/>
            <person name="Dyhrman S.T."/>
            <person name="Glockner G."/>
            <person name="John U."/>
            <person name="Richards T."/>
            <person name="Worden A.Z."/>
            <person name="Zhang X."/>
            <person name="Grigoriev I.V."/>
            <person name="Allen A.E."/>
            <person name="Bidle K."/>
            <person name="Borodovsky M."/>
            <person name="Bowler C."/>
            <person name="Brownlee C."/>
            <person name="Cock J.M."/>
            <person name="Elias M."/>
            <person name="Gladyshev V.N."/>
            <person name="Groth M."/>
            <person name="Guda C."/>
            <person name="Hadaegh A."/>
            <person name="Iglesias-Rodriguez M.D."/>
            <person name="Jenkins J."/>
            <person name="Jones B.M."/>
            <person name="Lawson T."/>
            <person name="Leese F."/>
            <person name="Lindquist E."/>
            <person name="Lobanov A."/>
            <person name="Lomsadze A."/>
            <person name="Malik S.B."/>
            <person name="Marsh M.E."/>
            <person name="Mackinder L."/>
            <person name="Mock T."/>
            <person name="Mueller-Roeber B."/>
            <person name="Pagarete A."/>
            <person name="Parker M."/>
            <person name="Probert I."/>
            <person name="Quesneville H."/>
            <person name="Raines C."/>
            <person name="Rensing S.A."/>
            <person name="Riano-Pachon D.M."/>
            <person name="Richier S."/>
            <person name="Rokitta S."/>
            <person name="Shiraiwa Y."/>
            <person name="Soanes D.M."/>
            <person name="van der Giezen M."/>
            <person name="Wahlund T.M."/>
            <person name="Williams B."/>
            <person name="Wilson W."/>
            <person name="Wolfe G."/>
            <person name="Wurch L.L."/>
        </authorList>
    </citation>
    <scope>NUCLEOTIDE SEQUENCE</scope>
</reference>
<dbReference type="RefSeq" id="XP_005773751.1">
    <property type="nucleotide sequence ID" value="XM_005773694.1"/>
</dbReference>
<dbReference type="Pfam" id="PF02737">
    <property type="entry name" value="3HCDH_N"/>
    <property type="match status" value="1"/>
</dbReference>
<keyword evidence="3" id="KW-1185">Reference proteome</keyword>
<dbReference type="STRING" id="2903.R1CFR7"/>
<evidence type="ECO:0000313" key="2">
    <source>
        <dbReference type="EnsemblProtists" id="EOD21322"/>
    </source>
</evidence>
<dbReference type="InterPro" id="IPR006176">
    <property type="entry name" value="3-OHacyl-CoA_DH_NAD-bd"/>
</dbReference>
<protein>
    <recommendedName>
        <fullName evidence="1">3-hydroxyacyl-CoA dehydrogenase NAD binding domain-containing protein</fullName>
    </recommendedName>
</protein>
<dbReference type="GeneID" id="17266868"/>
<dbReference type="PANTHER" id="PTHR48075">
    <property type="entry name" value="3-HYDROXYACYL-COA DEHYDROGENASE FAMILY PROTEIN"/>
    <property type="match status" value="1"/>
</dbReference>
<accession>A0A0D3JCT7</accession>
<dbReference type="Proteomes" id="UP000013827">
    <property type="component" value="Unassembled WGS sequence"/>
</dbReference>
<evidence type="ECO:0000259" key="1">
    <source>
        <dbReference type="Pfam" id="PF02737"/>
    </source>
</evidence>
<dbReference type="KEGG" id="ehx:EMIHUDRAFT_241371"/>
<name>A0A0D3JCT7_EMIH1</name>
<dbReference type="GO" id="GO:0006631">
    <property type="term" value="P:fatty acid metabolic process"/>
    <property type="evidence" value="ECO:0007669"/>
    <property type="project" value="InterPro"/>
</dbReference>
<dbReference type="InterPro" id="IPR036291">
    <property type="entry name" value="NAD(P)-bd_dom_sf"/>
</dbReference>
<organism evidence="2 3">
    <name type="scientific">Emiliania huxleyi (strain CCMP1516)</name>
    <dbReference type="NCBI Taxonomy" id="280463"/>
    <lineage>
        <taxon>Eukaryota</taxon>
        <taxon>Haptista</taxon>
        <taxon>Haptophyta</taxon>
        <taxon>Prymnesiophyceae</taxon>
        <taxon>Isochrysidales</taxon>
        <taxon>Noelaerhabdaceae</taxon>
        <taxon>Emiliania</taxon>
    </lineage>
</organism>